<comment type="caution">
    <text evidence="6">The sequence shown here is derived from an EMBL/GenBank/DDBJ whole genome shotgun (WGS) entry which is preliminary data.</text>
</comment>
<dbReference type="PANTHER" id="PTHR10656:SF69">
    <property type="entry name" value="MAB-21-LIKE HHH_H2TH-LIKE DOMAIN-CONTAINING PROTEIN"/>
    <property type="match status" value="1"/>
</dbReference>
<dbReference type="OrthoDB" id="5973937at2759"/>
<evidence type="ECO:0000259" key="5">
    <source>
        <dbReference type="Pfam" id="PF20266"/>
    </source>
</evidence>
<evidence type="ECO:0000256" key="1">
    <source>
        <dbReference type="ARBA" id="ARBA00001946"/>
    </source>
</evidence>
<protein>
    <submittedName>
        <fullName evidence="6">Uncharacterized protein</fullName>
    </submittedName>
</protein>
<evidence type="ECO:0000256" key="3">
    <source>
        <dbReference type="ARBA" id="ARBA00022840"/>
    </source>
</evidence>
<evidence type="ECO:0000256" key="2">
    <source>
        <dbReference type="ARBA" id="ARBA00008307"/>
    </source>
</evidence>
<evidence type="ECO:0000313" key="6">
    <source>
        <dbReference type="EMBL" id="PFX32916.1"/>
    </source>
</evidence>
<reference evidence="7" key="1">
    <citation type="journal article" date="2017" name="bioRxiv">
        <title>Comparative analysis of the genomes of Stylophora pistillata and Acropora digitifera provides evidence for extensive differences between species of corals.</title>
        <authorList>
            <person name="Voolstra C.R."/>
            <person name="Li Y."/>
            <person name="Liew Y.J."/>
            <person name="Baumgarten S."/>
            <person name="Zoccola D."/>
            <person name="Flot J.-F."/>
            <person name="Tambutte S."/>
            <person name="Allemand D."/>
            <person name="Aranda M."/>
        </authorList>
    </citation>
    <scope>NUCLEOTIDE SEQUENCE [LARGE SCALE GENOMIC DNA]</scope>
</reference>
<dbReference type="Pfam" id="PF03281">
    <property type="entry name" value="Mab-21"/>
    <property type="match status" value="1"/>
</dbReference>
<dbReference type="Gene3D" id="3.30.460.90">
    <property type="match status" value="1"/>
</dbReference>
<dbReference type="GO" id="GO:0016779">
    <property type="term" value="F:nucleotidyltransferase activity"/>
    <property type="evidence" value="ECO:0007669"/>
    <property type="project" value="UniProtKB-ARBA"/>
</dbReference>
<accession>A0A2B4SU97</accession>
<dbReference type="GO" id="GO:0005524">
    <property type="term" value="F:ATP binding"/>
    <property type="evidence" value="ECO:0007669"/>
    <property type="project" value="UniProtKB-KW"/>
</dbReference>
<keyword evidence="3" id="KW-0067">ATP-binding</keyword>
<comment type="similarity">
    <text evidence="2">Belongs to the mab-21 family.</text>
</comment>
<dbReference type="AlphaFoldDB" id="A0A2B4SU97"/>
<organism evidence="6 7">
    <name type="scientific">Stylophora pistillata</name>
    <name type="common">Smooth cauliflower coral</name>
    <dbReference type="NCBI Taxonomy" id="50429"/>
    <lineage>
        <taxon>Eukaryota</taxon>
        <taxon>Metazoa</taxon>
        <taxon>Cnidaria</taxon>
        <taxon>Anthozoa</taxon>
        <taxon>Hexacorallia</taxon>
        <taxon>Scleractinia</taxon>
        <taxon>Astrocoeniina</taxon>
        <taxon>Pocilloporidae</taxon>
        <taxon>Stylophora</taxon>
    </lineage>
</organism>
<name>A0A2B4SU97_STYPI</name>
<dbReference type="InterPro" id="IPR046906">
    <property type="entry name" value="Mab-21_HhH/H2TH-like"/>
</dbReference>
<keyword evidence="7" id="KW-1185">Reference proteome</keyword>
<keyword evidence="3" id="KW-0547">Nucleotide-binding</keyword>
<dbReference type="SMART" id="SM01265">
    <property type="entry name" value="Mab-21"/>
    <property type="match status" value="1"/>
</dbReference>
<dbReference type="InterPro" id="IPR024810">
    <property type="entry name" value="MAB21L/cGLR"/>
</dbReference>
<dbReference type="InterPro" id="IPR046903">
    <property type="entry name" value="Mab-21-like_nuc_Trfase"/>
</dbReference>
<dbReference type="EMBL" id="LSMT01000017">
    <property type="protein sequence ID" value="PFX32916.1"/>
    <property type="molecule type" value="Genomic_DNA"/>
</dbReference>
<feature type="domain" description="Mab-21-like nucleotidyltransferase" evidence="4">
    <location>
        <begin position="56"/>
        <end position="142"/>
    </location>
</feature>
<dbReference type="Pfam" id="PF20266">
    <property type="entry name" value="Mab-21_C"/>
    <property type="match status" value="1"/>
</dbReference>
<dbReference type="Gene3D" id="1.10.1410.40">
    <property type="match status" value="1"/>
</dbReference>
<dbReference type="PANTHER" id="PTHR10656">
    <property type="entry name" value="CELL FATE DETERMINING PROTEIN MAB21-RELATED"/>
    <property type="match status" value="1"/>
</dbReference>
<comment type="cofactor">
    <cofactor evidence="1">
        <name>Mg(2+)</name>
        <dbReference type="ChEBI" id="CHEBI:18420"/>
    </cofactor>
</comment>
<evidence type="ECO:0000313" key="7">
    <source>
        <dbReference type="Proteomes" id="UP000225706"/>
    </source>
</evidence>
<evidence type="ECO:0000259" key="4">
    <source>
        <dbReference type="Pfam" id="PF03281"/>
    </source>
</evidence>
<dbReference type="Proteomes" id="UP000225706">
    <property type="component" value="Unassembled WGS sequence"/>
</dbReference>
<proteinExistence type="inferred from homology"/>
<gene>
    <name evidence="6" type="ORF">AWC38_SpisGene2195</name>
</gene>
<feature type="domain" description="Mab-21-like HhH/H2TH-like" evidence="5">
    <location>
        <begin position="504"/>
        <end position="592"/>
    </location>
</feature>
<sequence length="880" mass="101078">MAKIVEDFEREARFVDYVEAELIREKLETLVISILTKVGQRDKRFESTLIQSGSVYEGAKVRQPDEFDFMVKLNSLTNRPSFHPCDKGEGYVKLTLEENEWREFQDEEGFFSPNLVCRHFRKLVNECLSETEVPMELQIRRASRELLGGSWGPVFSDILGSRGSEDSASGVIFGWFWNQFGDLNTTELDEDAYAYLIQIWSLVEAGFKELLRTLSGELNLLVQKFYIRTCEKKRKFEIEHAHRGLSAEHNSQKISLHQLTQEMIEDVAESYLDEDNSSWANLHKAIAADSKNTSEAFRNVRDKIEKEGSEKGFDLFKQTMKQFIRMIPEHVLMTHIVHYVGKIVLHAKDTLTRKLDYIKIPEKLVNECLSETEVPMELQIRRASRELLGGSWGPVFSDILGSSGSEDSASGVMYSETHGPATTLYIDWQVGERYKDLIVSADLTLAVDYSLSRLAVTMGSLPQEAEAIVYECGFDVVPVAFDMLRISFSTAERRMLTSAPDGFKTCYRVLKTLRDDISKKLVLESSLVPSYIFKTVLLSELFCTPTHFWEKDVLSQIIIGVLEIVLQGVKREEIQNFLIPKCNLLTEGSHENRLRHCIVSEMLNRMKGLEMNCTFKEVQETKRCVRLLEMIDILENIFCTTLAGKNQGALWNKMFVNIGNVPGSRRFGWFWNQFTDLNTTELDEDAYAYLIQIWSFVEAGLKELLRTLSGELNLLVRKFYIRTCEKKRKFEIEHAHRGLSAEHNSQKISLHQLTQEMFEDVAESYLDEDNSSWANLHKAIAPDSKNAVEAFRNVRDKTEKEGSEKGFDLFKQTMKQFIGTIPKNVLMTLIVDYVGKIVLHEKDTLTLKLDYIKIPELDLDLNFINFRKIGLTMVQSGILL</sequence>